<keyword evidence="2" id="KW-1185">Reference proteome</keyword>
<proteinExistence type="predicted"/>
<organism evidence="1 2">
    <name type="scientific">Paenibacillus gallinarum</name>
    <dbReference type="NCBI Taxonomy" id="2762232"/>
    <lineage>
        <taxon>Bacteria</taxon>
        <taxon>Bacillati</taxon>
        <taxon>Bacillota</taxon>
        <taxon>Bacilli</taxon>
        <taxon>Bacillales</taxon>
        <taxon>Paenibacillaceae</taxon>
        <taxon>Paenibacillus</taxon>
    </lineage>
</organism>
<protein>
    <submittedName>
        <fullName evidence="1">Uncharacterized protein</fullName>
    </submittedName>
</protein>
<dbReference type="EMBL" id="JACSQL010000011">
    <property type="protein sequence ID" value="MBD7970354.1"/>
    <property type="molecule type" value="Genomic_DNA"/>
</dbReference>
<reference evidence="1 2" key="1">
    <citation type="submission" date="2020-08" db="EMBL/GenBank/DDBJ databases">
        <title>A Genomic Blueprint of the Chicken Gut Microbiome.</title>
        <authorList>
            <person name="Gilroy R."/>
            <person name="Ravi A."/>
            <person name="Getino M."/>
            <person name="Pursley I."/>
            <person name="Horton D.L."/>
            <person name="Alikhan N.-F."/>
            <person name="Baker D."/>
            <person name="Gharbi K."/>
            <person name="Hall N."/>
            <person name="Watson M."/>
            <person name="Adriaenssens E.M."/>
            <person name="Foster-Nyarko E."/>
            <person name="Jarju S."/>
            <person name="Secka A."/>
            <person name="Antonio M."/>
            <person name="Oren A."/>
            <person name="Chaudhuri R."/>
            <person name="La Ragione R.M."/>
            <person name="Hildebrand F."/>
            <person name="Pallen M.J."/>
        </authorList>
    </citation>
    <scope>NUCLEOTIDE SEQUENCE [LARGE SCALE GENOMIC DNA]</scope>
    <source>
        <strain evidence="1 2">Sa2BVA9</strain>
    </source>
</reference>
<accession>A0ABR8T439</accession>
<dbReference type="RefSeq" id="WP_191803351.1">
    <property type="nucleotide sequence ID" value="NZ_JACSQL010000011.1"/>
</dbReference>
<evidence type="ECO:0000313" key="2">
    <source>
        <dbReference type="Proteomes" id="UP000608071"/>
    </source>
</evidence>
<evidence type="ECO:0000313" key="1">
    <source>
        <dbReference type="EMBL" id="MBD7970354.1"/>
    </source>
</evidence>
<comment type="caution">
    <text evidence="1">The sequence shown here is derived from an EMBL/GenBank/DDBJ whole genome shotgun (WGS) entry which is preliminary data.</text>
</comment>
<gene>
    <name evidence="1" type="ORF">H9647_20000</name>
</gene>
<sequence>MKNVLVYKKGEDYSNIDILKNFTHIRAFHGCRTSDLDSYYTHGIKPLTKERSYEQLQYILKIKPFITEDQISTKLNEIWTEPKRVWFTITKEELLYRSGHYLLYGSELLNAVLSQFYLRDELKKNGIPTIFVCDVPLYDIGKDFLNSIIENLDKRKSLDQSAFMILGKLSAENIISHEHPDYKKIYDPY</sequence>
<name>A0ABR8T439_9BACL</name>
<dbReference type="Proteomes" id="UP000608071">
    <property type="component" value="Unassembled WGS sequence"/>
</dbReference>